<dbReference type="EMBL" id="LXPE01000006">
    <property type="protein sequence ID" value="OBA27943.1"/>
    <property type="molecule type" value="Genomic_DNA"/>
</dbReference>
<gene>
    <name evidence="1" type="ORF">HANVADRAFT_111167</name>
</gene>
<evidence type="ECO:0000313" key="1">
    <source>
        <dbReference type="EMBL" id="OBA27943.1"/>
    </source>
</evidence>
<dbReference type="OrthoDB" id="288703at2759"/>
<organism evidence="1 2">
    <name type="scientific">Hanseniaspora valbyensis NRRL Y-1626</name>
    <dbReference type="NCBI Taxonomy" id="766949"/>
    <lineage>
        <taxon>Eukaryota</taxon>
        <taxon>Fungi</taxon>
        <taxon>Dikarya</taxon>
        <taxon>Ascomycota</taxon>
        <taxon>Saccharomycotina</taxon>
        <taxon>Saccharomycetes</taxon>
        <taxon>Saccharomycodales</taxon>
        <taxon>Saccharomycodaceae</taxon>
        <taxon>Hanseniaspora</taxon>
    </lineage>
</organism>
<accession>A0A1B7TGS4</accession>
<dbReference type="InterPro" id="IPR016024">
    <property type="entry name" value="ARM-type_fold"/>
</dbReference>
<keyword evidence="2" id="KW-1185">Reference proteome</keyword>
<protein>
    <recommendedName>
        <fullName evidence="3">Synchronized import protein 1</fullName>
    </recommendedName>
</protein>
<proteinExistence type="predicted"/>
<dbReference type="SUPFAM" id="SSF48371">
    <property type="entry name" value="ARM repeat"/>
    <property type="match status" value="1"/>
</dbReference>
<dbReference type="AlphaFoldDB" id="A0A1B7TGS4"/>
<dbReference type="Gene3D" id="1.25.10.10">
    <property type="entry name" value="Leucine-rich Repeat Variant"/>
    <property type="match status" value="1"/>
</dbReference>
<evidence type="ECO:0000313" key="2">
    <source>
        <dbReference type="Proteomes" id="UP000092321"/>
    </source>
</evidence>
<sequence length="611" mass="70880">MGKVNKRNKRSKNVSKQVQQIQSSKFQNLLKQIDETVIPNDKLALLNQINNMILQDTGKNNISMKDCKQMINIILNKLLTDSNTTIKLDSVGILRNIILLITQTPNGTDEDLIEYIWNEKQMWNVLKNGMENSSISLNNLISKSDSSIKQEEYEMLVDYIDNLLNILTLILTFRNDDSVSDEDTSSVMMDFLNGDKLEETCNFLLKIFEYCLNGKNKYNYRLLNACLEFLYEFATQSLQFLEYLFSQMPNLLEVIKTLKLSKENKMFNTLLIGLNIQINELESNNTENFGSYFKEIINNLEDIDYSIENSKLEAISDSKLNKNVNILEISLDLIIANLKNIGIEREEKKLDINTPEYDEILNVILPNFFQKTLQNLQNVTDFDSLIIRLLLCWNNYVLVNSNKIYSLDTIISSLLPILEINNENSTSFITNYRLTTLTTLINSNVDNFMQLLIRSGNKFIKLNDVQTADSCNSMLEQIMTLYLKDNMDDEGRMLILTILVSLMKTSSENLSNIGKFLLSLFNIERDETLLITVFYKLFEIFGVDEQDIKEDISIKFNKLQLDQVYENLQIQSKLTEISKNSIELKNIIKDKHKMKELTHNLNSFLQYKLYN</sequence>
<dbReference type="InterPro" id="IPR011989">
    <property type="entry name" value="ARM-like"/>
</dbReference>
<comment type="caution">
    <text evidence="1">The sequence shown here is derived from an EMBL/GenBank/DDBJ whole genome shotgun (WGS) entry which is preliminary data.</text>
</comment>
<dbReference type="Proteomes" id="UP000092321">
    <property type="component" value="Unassembled WGS sequence"/>
</dbReference>
<name>A0A1B7TGS4_9ASCO</name>
<evidence type="ECO:0008006" key="3">
    <source>
        <dbReference type="Google" id="ProtNLM"/>
    </source>
</evidence>
<reference evidence="2" key="1">
    <citation type="journal article" date="2016" name="Proc. Natl. Acad. Sci. U.S.A.">
        <title>Comparative genomics of biotechnologically important yeasts.</title>
        <authorList>
            <person name="Riley R."/>
            <person name="Haridas S."/>
            <person name="Wolfe K.H."/>
            <person name="Lopes M.R."/>
            <person name="Hittinger C.T."/>
            <person name="Goeker M."/>
            <person name="Salamov A.A."/>
            <person name="Wisecaver J.H."/>
            <person name="Long T.M."/>
            <person name="Calvey C.H."/>
            <person name="Aerts A.L."/>
            <person name="Barry K.W."/>
            <person name="Choi C."/>
            <person name="Clum A."/>
            <person name="Coughlan A.Y."/>
            <person name="Deshpande S."/>
            <person name="Douglass A.P."/>
            <person name="Hanson S.J."/>
            <person name="Klenk H.-P."/>
            <person name="LaButti K.M."/>
            <person name="Lapidus A."/>
            <person name="Lindquist E.A."/>
            <person name="Lipzen A.M."/>
            <person name="Meier-Kolthoff J.P."/>
            <person name="Ohm R.A."/>
            <person name="Otillar R.P."/>
            <person name="Pangilinan J.L."/>
            <person name="Peng Y."/>
            <person name="Rokas A."/>
            <person name="Rosa C.A."/>
            <person name="Scheuner C."/>
            <person name="Sibirny A.A."/>
            <person name="Slot J.C."/>
            <person name="Stielow J.B."/>
            <person name="Sun H."/>
            <person name="Kurtzman C.P."/>
            <person name="Blackwell M."/>
            <person name="Grigoriev I.V."/>
            <person name="Jeffries T.W."/>
        </authorList>
    </citation>
    <scope>NUCLEOTIDE SEQUENCE [LARGE SCALE GENOMIC DNA]</scope>
    <source>
        <strain evidence="2">NRRL Y-1626</strain>
    </source>
</reference>